<feature type="region of interest" description="Disordered" evidence="1">
    <location>
        <begin position="45"/>
        <end position="67"/>
    </location>
</feature>
<dbReference type="Gramene" id="EOY00217">
    <property type="protein sequence ID" value="EOY00217"/>
    <property type="gene ID" value="TCM_010006"/>
</dbReference>
<proteinExistence type="predicted"/>
<dbReference type="AlphaFoldDB" id="A0A061E7A6"/>
<protein>
    <submittedName>
        <fullName evidence="2">Uncharacterized protein</fullName>
    </submittedName>
</protein>
<organism evidence="2 3">
    <name type="scientific">Theobroma cacao</name>
    <name type="common">Cacao</name>
    <name type="synonym">Cocoa</name>
    <dbReference type="NCBI Taxonomy" id="3641"/>
    <lineage>
        <taxon>Eukaryota</taxon>
        <taxon>Viridiplantae</taxon>
        <taxon>Streptophyta</taxon>
        <taxon>Embryophyta</taxon>
        <taxon>Tracheophyta</taxon>
        <taxon>Spermatophyta</taxon>
        <taxon>Magnoliopsida</taxon>
        <taxon>eudicotyledons</taxon>
        <taxon>Gunneridae</taxon>
        <taxon>Pentapetalae</taxon>
        <taxon>rosids</taxon>
        <taxon>malvids</taxon>
        <taxon>Malvales</taxon>
        <taxon>Malvaceae</taxon>
        <taxon>Byttnerioideae</taxon>
        <taxon>Theobroma</taxon>
    </lineage>
</organism>
<sequence>MEYEVIVGIKNDIVTIKVAIEAIRYKELCVPKFVCTASHRCNPTRDDHARDEPLCKEDGSNDGQSHALTANERGYNIMLFCGNLGNYNCI</sequence>
<gene>
    <name evidence="2" type="ORF">TCM_010006</name>
</gene>
<dbReference type="HOGENOM" id="CLU_2445220_0_0_1"/>
<name>A0A061E7A6_THECC</name>
<evidence type="ECO:0000256" key="1">
    <source>
        <dbReference type="SAM" id="MobiDB-lite"/>
    </source>
</evidence>
<dbReference type="Proteomes" id="UP000026915">
    <property type="component" value="Chromosome 2"/>
</dbReference>
<feature type="compositionally biased region" description="Basic and acidic residues" evidence="1">
    <location>
        <begin position="45"/>
        <end position="59"/>
    </location>
</feature>
<accession>A0A061E7A6</accession>
<evidence type="ECO:0000313" key="2">
    <source>
        <dbReference type="EMBL" id="EOY00217.1"/>
    </source>
</evidence>
<dbReference type="EMBL" id="CM001880">
    <property type="protein sequence ID" value="EOY00217.1"/>
    <property type="molecule type" value="Genomic_DNA"/>
</dbReference>
<keyword evidence="3" id="KW-1185">Reference proteome</keyword>
<evidence type="ECO:0000313" key="3">
    <source>
        <dbReference type="Proteomes" id="UP000026915"/>
    </source>
</evidence>
<dbReference type="InParanoid" id="A0A061E7A6"/>
<reference evidence="2 3" key="1">
    <citation type="journal article" date="2013" name="Genome Biol.">
        <title>The genome sequence of the most widely cultivated cacao type and its use to identify candidate genes regulating pod color.</title>
        <authorList>
            <person name="Motamayor J.C."/>
            <person name="Mockaitis K."/>
            <person name="Schmutz J."/>
            <person name="Haiminen N."/>
            <person name="Iii D.L."/>
            <person name="Cornejo O."/>
            <person name="Findley S.D."/>
            <person name="Zheng P."/>
            <person name="Utro F."/>
            <person name="Royaert S."/>
            <person name="Saski C."/>
            <person name="Jenkins J."/>
            <person name="Podicheti R."/>
            <person name="Zhao M."/>
            <person name="Scheffler B.E."/>
            <person name="Stack J.C."/>
            <person name="Feltus F.A."/>
            <person name="Mustiga G.M."/>
            <person name="Amores F."/>
            <person name="Phillips W."/>
            <person name="Marelli J.P."/>
            <person name="May G.D."/>
            <person name="Shapiro H."/>
            <person name="Ma J."/>
            <person name="Bustamante C.D."/>
            <person name="Schnell R.J."/>
            <person name="Main D."/>
            <person name="Gilbert D."/>
            <person name="Parida L."/>
            <person name="Kuhn D.N."/>
        </authorList>
    </citation>
    <scope>NUCLEOTIDE SEQUENCE [LARGE SCALE GENOMIC DNA]</scope>
    <source>
        <strain evidence="3">cv. Matina 1-6</strain>
    </source>
</reference>